<dbReference type="OrthoDB" id="8249012at2759"/>
<sequence>MTTPAFDSYATAVAADREQTNPATHARYRSLAHGQSFSDLDKYVSTTLPAVVLGDSDANSGGQGHLTLDQLATVMAWKLMRGKYCATLMGLIRSNDPATVIDVTKRAVQQIRARREQSHQRGFKDEMTRLLAVVKELTVVRGVGPATAAAIASFLDPDAPFMSDELLAAAGIKSPKYSFTEYERVVAYLDAIRAGEQSHPATSVDAVILKELEETLDDTMPEALQLGTIELTPELMKSFFDPVLDSIIHLIQKQVLALVEERRDASDHGDLPPVTATTGMLENMFVVGGFGNNQYLRQRIADDAVVQRLVKRVRSIPSPEVAVLRGAVYAAVGDSIRSRRHLTLDQLATVMAWKLMRGKYCATLMGLIRSNDPATVIDVTKRAVQQIRARREQSHQRGFKDEMTRLLAVVKELTVVRGVGPATAAAIASFLDPDAPFMSDELLAAAGIKSPKYSFTEYERVVAYLDAIRAGEHARSGAHAVP</sequence>
<gene>
    <name evidence="2" type="ORF">AMAG_09681</name>
</gene>
<dbReference type="GO" id="GO:0003677">
    <property type="term" value="F:DNA binding"/>
    <property type="evidence" value="ECO:0007669"/>
    <property type="project" value="InterPro"/>
</dbReference>
<dbReference type="PANTHER" id="PTHR21521">
    <property type="entry name" value="AMUN, ISOFORM A"/>
    <property type="match status" value="1"/>
</dbReference>
<evidence type="ECO:0000313" key="2">
    <source>
        <dbReference type="EMBL" id="KNE65699.1"/>
    </source>
</evidence>
<dbReference type="GO" id="GO:0006281">
    <property type="term" value="P:DNA repair"/>
    <property type="evidence" value="ECO:0007669"/>
    <property type="project" value="InterPro"/>
</dbReference>
<name>A0A0L0STQ5_ALLM3</name>
<protein>
    <recommendedName>
        <fullName evidence="1">Helix-hairpin-helix DNA-binding motif class 1 domain-containing protein</fullName>
    </recommendedName>
</protein>
<feature type="domain" description="Helix-hairpin-helix DNA-binding motif class 1" evidence="1">
    <location>
        <begin position="135"/>
        <end position="154"/>
    </location>
</feature>
<reference evidence="2 3" key="1">
    <citation type="submission" date="2009-11" db="EMBL/GenBank/DDBJ databases">
        <title>Annotation of Allomyces macrogynus ATCC 38327.</title>
        <authorList>
            <consortium name="The Broad Institute Genome Sequencing Platform"/>
            <person name="Russ C."/>
            <person name="Cuomo C."/>
            <person name="Burger G."/>
            <person name="Gray M.W."/>
            <person name="Holland P.W.H."/>
            <person name="King N."/>
            <person name="Lang F.B.F."/>
            <person name="Roger A.J."/>
            <person name="Ruiz-Trillo I."/>
            <person name="Young S.K."/>
            <person name="Zeng Q."/>
            <person name="Gargeya S."/>
            <person name="Fitzgerald M."/>
            <person name="Haas B."/>
            <person name="Abouelleil A."/>
            <person name="Alvarado L."/>
            <person name="Arachchi H.M."/>
            <person name="Berlin A."/>
            <person name="Chapman S.B."/>
            <person name="Gearin G."/>
            <person name="Goldberg J."/>
            <person name="Griggs A."/>
            <person name="Gujja S."/>
            <person name="Hansen M."/>
            <person name="Heiman D."/>
            <person name="Howarth C."/>
            <person name="Larimer J."/>
            <person name="Lui A."/>
            <person name="MacDonald P.J.P."/>
            <person name="McCowen C."/>
            <person name="Montmayeur A."/>
            <person name="Murphy C."/>
            <person name="Neiman D."/>
            <person name="Pearson M."/>
            <person name="Priest M."/>
            <person name="Roberts A."/>
            <person name="Saif S."/>
            <person name="Shea T."/>
            <person name="Sisk P."/>
            <person name="Stolte C."/>
            <person name="Sykes S."/>
            <person name="Wortman J."/>
            <person name="Nusbaum C."/>
            <person name="Birren B."/>
        </authorList>
    </citation>
    <scope>NUCLEOTIDE SEQUENCE [LARGE SCALE GENOMIC DNA]</scope>
    <source>
        <strain evidence="2 3">ATCC 38327</strain>
    </source>
</reference>
<feature type="domain" description="Helix-hairpin-helix DNA-binding motif class 1" evidence="1">
    <location>
        <begin position="411"/>
        <end position="430"/>
    </location>
</feature>
<accession>A0A0L0STQ5</accession>
<keyword evidence="3" id="KW-1185">Reference proteome</keyword>
<dbReference type="PANTHER" id="PTHR21521:SF0">
    <property type="entry name" value="AMUN, ISOFORM A"/>
    <property type="match status" value="1"/>
</dbReference>
<evidence type="ECO:0000259" key="1">
    <source>
        <dbReference type="SMART" id="SM00278"/>
    </source>
</evidence>
<dbReference type="VEuPathDB" id="FungiDB:AMAG_09681"/>
<dbReference type="Proteomes" id="UP000054350">
    <property type="component" value="Unassembled WGS sequence"/>
</dbReference>
<evidence type="ECO:0000313" key="3">
    <source>
        <dbReference type="Proteomes" id="UP000054350"/>
    </source>
</evidence>
<dbReference type="AlphaFoldDB" id="A0A0L0STQ5"/>
<dbReference type="InterPro" id="IPR003583">
    <property type="entry name" value="Hlx-hairpin-Hlx_DNA-bd_motif"/>
</dbReference>
<organism evidence="2 3">
    <name type="scientific">Allomyces macrogynus (strain ATCC 38327)</name>
    <name type="common">Allomyces javanicus var. macrogynus</name>
    <dbReference type="NCBI Taxonomy" id="578462"/>
    <lineage>
        <taxon>Eukaryota</taxon>
        <taxon>Fungi</taxon>
        <taxon>Fungi incertae sedis</taxon>
        <taxon>Blastocladiomycota</taxon>
        <taxon>Blastocladiomycetes</taxon>
        <taxon>Blastocladiales</taxon>
        <taxon>Blastocladiaceae</taxon>
        <taxon>Allomyces</taxon>
    </lineage>
</organism>
<dbReference type="EMBL" id="GG745348">
    <property type="protein sequence ID" value="KNE65699.1"/>
    <property type="molecule type" value="Genomic_DNA"/>
</dbReference>
<proteinExistence type="predicted"/>
<dbReference type="SMART" id="SM00278">
    <property type="entry name" value="HhH1"/>
    <property type="match status" value="2"/>
</dbReference>
<reference evidence="3" key="2">
    <citation type="submission" date="2009-11" db="EMBL/GenBank/DDBJ databases">
        <title>The Genome Sequence of Allomyces macrogynus strain ATCC 38327.</title>
        <authorList>
            <consortium name="The Broad Institute Genome Sequencing Platform"/>
            <person name="Russ C."/>
            <person name="Cuomo C."/>
            <person name="Shea T."/>
            <person name="Young S.K."/>
            <person name="Zeng Q."/>
            <person name="Koehrsen M."/>
            <person name="Haas B."/>
            <person name="Borodovsky M."/>
            <person name="Guigo R."/>
            <person name="Alvarado L."/>
            <person name="Berlin A."/>
            <person name="Borenstein D."/>
            <person name="Chen Z."/>
            <person name="Engels R."/>
            <person name="Freedman E."/>
            <person name="Gellesch M."/>
            <person name="Goldberg J."/>
            <person name="Griggs A."/>
            <person name="Gujja S."/>
            <person name="Heiman D."/>
            <person name="Hepburn T."/>
            <person name="Howarth C."/>
            <person name="Jen D."/>
            <person name="Larson L."/>
            <person name="Lewis B."/>
            <person name="Mehta T."/>
            <person name="Park D."/>
            <person name="Pearson M."/>
            <person name="Roberts A."/>
            <person name="Saif S."/>
            <person name="Shenoy N."/>
            <person name="Sisk P."/>
            <person name="Stolte C."/>
            <person name="Sykes S."/>
            <person name="Walk T."/>
            <person name="White J."/>
            <person name="Yandava C."/>
            <person name="Burger G."/>
            <person name="Gray M.W."/>
            <person name="Holland P.W.H."/>
            <person name="King N."/>
            <person name="Lang F.B.F."/>
            <person name="Roger A.J."/>
            <person name="Ruiz-Trillo I."/>
            <person name="Lander E."/>
            <person name="Nusbaum C."/>
        </authorList>
    </citation>
    <scope>NUCLEOTIDE SEQUENCE [LARGE SCALE GENOMIC DNA]</scope>
    <source>
        <strain evidence="3">ATCC 38327</strain>
    </source>
</reference>